<dbReference type="InterPro" id="IPR008847">
    <property type="entry name" value="Suf"/>
</dbReference>
<dbReference type="AlphaFoldDB" id="A0A8H7ZDS9"/>
<feature type="compositionally biased region" description="Acidic residues" evidence="5">
    <location>
        <begin position="389"/>
        <end position="403"/>
    </location>
</feature>
<evidence type="ECO:0000256" key="2">
    <source>
        <dbReference type="ARBA" id="ARBA00023242"/>
    </source>
</evidence>
<name>A0A8H7ZDS9_9ASCO</name>
<dbReference type="Pfam" id="PF05843">
    <property type="entry name" value="Suf"/>
    <property type="match status" value="1"/>
</dbReference>
<feature type="compositionally biased region" description="Polar residues" evidence="5">
    <location>
        <begin position="412"/>
        <end position="422"/>
    </location>
</feature>
<accession>A0A8H7ZDS9</accession>
<dbReference type="OrthoDB" id="26282at2759"/>
<dbReference type="Gene3D" id="1.25.40.1040">
    <property type="match status" value="2"/>
</dbReference>
<evidence type="ECO:0000256" key="5">
    <source>
        <dbReference type="SAM" id="MobiDB-lite"/>
    </source>
</evidence>
<keyword evidence="6" id="KW-0812">Transmembrane</keyword>
<feature type="domain" description="Suppressor of forked" evidence="7">
    <location>
        <begin position="18"/>
        <end position="681"/>
    </location>
</feature>
<dbReference type="RefSeq" id="XP_067546239.1">
    <property type="nucleotide sequence ID" value="XM_067693860.1"/>
</dbReference>
<comment type="subcellular location">
    <subcellularLocation>
        <location evidence="4">Nucleus</location>
    </subcellularLocation>
    <subcellularLocation>
        <location evidence="4">Cytoplasm</location>
    </subcellularLocation>
    <text evidence="4">Nucleus and/or cytoplasm.</text>
</comment>
<evidence type="ECO:0000313" key="8">
    <source>
        <dbReference type="EMBL" id="KAG5417123.1"/>
    </source>
</evidence>
<feature type="transmembrane region" description="Helical" evidence="6">
    <location>
        <begin position="885"/>
        <end position="908"/>
    </location>
</feature>
<dbReference type="PANTHER" id="PTHR19980:SF0">
    <property type="entry name" value="CLEAVAGE STIMULATION FACTOR SUBUNIT 3"/>
    <property type="match status" value="1"/>
</dbReference>
<dbReference type="GeneID" id="93653385"/>
<organism evidence="8 9">
    <name type="scientific">Candida metapsilosis</name>
    <dbReference type="NCBI Taxonomy" id="273372"/>
    <lineage>
        <taxon>Eukaryota</taxon>
        <taxon>Fungi</taxon>
        <taxon>Dikarya</taxon>
        <taxon>Ascomycota</taxon>
        <taxon>Saccharomycotina</taxon>
        <taxon>Pichiomycetes</taxon>
        <taxon>Debaryomycetaceae</taxon>
        <taxon>Candida/Lodderomyces clade</taxon>
        <taxon>Candida</taxon>
    </lineage>
</organism>
<dbReference type="SMART" id="SM00386">
    <property type="entry name" value="HAT"/>
    <property type="match status" value="6"/>
</dbReference>
<dbReference type="PANTHER" id="PTHR19980">
    <property type="entry name" value="RNA CLEAVAGE STIMULATION FACTOR"/>
    <property type="match status" value="1"/>
</dbReference>
<keyword evidence="9" id="KW-1185">Reference proteome</keyword>
<sequence length="1058" mass="121135">MSNAIFIKSSKPKKLSLDKIGQLEDDLEINPLDYNKWTKYLDNVVAKDNQEQARKAFERYLDIFKFDGAQWNNYIKYELSRGEKEKAEALFQRCFAITENVDLCRSYVDYVRSVTDMITGGDKARGTIIQAFEFAVDKVGIDVQSDPLWQDYINFIKSWTPGANWEQQQKIDLIRKVYKKALVVPMENIETLWTQYTRWENELNQATAQKFVSEKSAEFMAARSWNTEWQNLTKKKLKRSIIPHGLDNESVQTQMKYWTSWLQLEKKNSLQIKDETLLQKRINYVYKEATYALPFVPQLWFEYVKHLLNDNEESNLSNCISILNEGLKLNPKSLLLSFQLAELYEKDSSFGNAKGIYNQVISKLSSDHEIVSKKMSDLYERIKPTEENKGEDEEEEEEEEGDSNDNKAATENEINGNSNSAVNGHGRPNLPRRPNIPSLPQIPTNLAPTEDAMDLDMAQPASQARSGLSGSELRDLSRFKKERNELVDAITLTYVKFMVASKRAEGMKEARDVFRQARKNESVGYQIYVENALLEHYADNKKTALKVFGVGQKAFPTNGKFLLNFLDYLIMTNDVDKLRSTIQSSDTSISKEISQITEELTLVGLDPILKEEKEQQLSMQKSYLKKLYKRYISFSANHLSLDITSSFAKKYEQLFPDDDPVDLFTDRYKLGNANIIKRSELKQDDPDDYDQPRKRQKVSFAFDNDESVSAVKSIQESSRIEQEVIEEEQQDASSFVGPSIVALMSALPNASYFGLPSESVFNKRLYSEDLKVDFENILVGMYLRNEDGYAKNVDYTTIVADISFHITGHDVAFNLREGLHESAYFNNRGSSNVETVIKESLPKGPILFHMSKAKQVVSNVLYAHLQRLYDEPVALKWRARISTAFTLMVLFKSVILVSSILLMINYVAFCYASKALTWHYVNLGTLYILNLVNLASCLGLLITWSQLDNRNYQLFFLIMELISILGFNLVFFQSHQHLMKSKVVVTYSTSSSIYSNGDEEKTPIVNHNSPATGDGLSGKTVTRTRIPENKITERVDNIQGQAKRCFTAPVTGSTEWQL</sequence>
<keyword evidence="4" id="KW-0507">mRNA processing</keyword>
<dbReference type="GO" id="GO:0003729">
    <property type="term" value="F:mRNA binding"/>
    <property type="evidence" value="ECO:0007669"/>
    <property type="project" value="TreeGrafter"/>
</dbReference>
<gene>
    <name evidence="8" type="ORF">I9W82_004756</name>
</gene>
<evidence type="ECO:0000256" key="1">
    <source>
        <dbReference type="ARBA" id="ARBA00022737"/>
    </source>
</evidence>
<keyword evidence="6" id="KW-1133">Transmembrane helix</keyword>
<dbReference type="GO" id="GO:0005634">
    <property type="term" value="C:nucleus"/>
    <property type="evidence" value="ECO:0007669"/>
    <property type="project" value="UniProtKB-SubCell"/>
</dbReference>
<keyword evidence="4" id="KW-0963">Cytoplasm</keyword>
<dbReference type="EMBL" id="JAEOAQ010000007">
    <property type="protein sequence ID" value="KAG5417123.1"/>
    <property type="molecule type" value="Genomic_DNA"/>
</dbReference>
<dbReference type="GO" id="GO:0180010">
    <property type="term" value="P:co-transcriptional mRNA 3'-end processing, cleavage and polyadenylation pathway"/>
    <property type="evidence" value="ECO:0007669"/>
    <property type="project" value="UniProtKB-UniRule"/>
</dbReference>
<proteinExistence type="predicted"/>
<feature type="transmembrane region" description="Helical" evidence="6">
    <location>
        <begin position="954"/>
        <end position="972"/>
    </location>
</feature>
<comment type="function">
    <text evidence="4">Component of the cleavage factor IA (CFIA) complex, which is involved in the endonucleolytic cleavage during polyadenylation-dependent pre-mRNA 3'-end formation.</text>
</comment>
<reference evidence="8 9" key="1">
    <citation type="submission" date="2020-12" db="EMBL/GenBank/DDBJ databases">
        <title>Effect of drift, selection, and recombination on the evolution of hybrid genomes in Candida yeast pathogens.</title>
        <authorList>
            <person name="Mixao V."/>
            <person name="Ksiezopolska E."/>
            <person name="Saus E."/>
            <person name="Boekhout T."/>
            <person name="Gacser A."/>
            <person name="Gabaldon T."/>
        </authorList>
    </citation>
    <scope>NUCLEOTIDE SEQUENCE [LARGE SCALE GENOMIC DNA]</scope>
    <source>
        <strain evidence="8 9">BP57</strain>
    </source>
</reference>
<evidence type="ECO:0000256" key="6">
    <source>
        <dbReference type="SAM" id="Phobius"/>
    </source>
</evidence>
<dbReference type="GO" id="GO:0005737">
    <property type="term" value="C:cytoplasm"/>
    <property type="evidence" value="ECO:0007669"/>
    <property type="project" value="UniProtKB-SubCell"/>
</dbReference>
<dbReference type="Proteomes" id="UP000669133">
    <property type="component" value="Unassembled WGS sequence"/>
</dbReference>
<dbReference type="InterPro" id="IPR011990">
    <property type="entry name" value="TPR-like_helical_dom_sf"/>
</dbReference>
<dbReference type="SUPFAM" id="SSF48452">
    <property type="entry name" value="TPR-like"/>
    <property type="match status" value="2"/>
</dbReference>
<evidence type="ECO:0000256" key="4">
    <source>
        <dbReference type="RuleBase" id="RU369035"/>
    </source>
</evidence>
<keyword evidence="6" id="KW-0472">Membrane</keyword>
<dbReference type="InterPro" id="IPR045243">
    <property type="entry name" value="Rna14-like"/>
</dbReference>
<feature type="region of interest" description="Disordered" evidence="5">
    <location>
        <begin position="381"/>
        <end position="447"/>
    </location>
</feature>
<feature type="transmembrane region" description="Helical" evidence="6">
    <location>
        <begin position="920"/>
        <end position="942"/>
    </location>
</feature>
<dbReference type="InterPro" id="IPR003107">
    <property type="entry name" value="HAT"/>
</dbReference>
<keyword evidence="1" id="KW-0677">Repeat</keyword>
<evidence type="ECO:0000259" key="7">
    <source>
        <dbReference type="Pfam" id="PF05843"/>
    </source>
</evidence>
<keyword evidence="2 4" id="KW-0539">Nucleus</keyword>
<evidence type="ECO:0000256" key="3">
    <source>
        <dbReference type="ARBA" id="ARBA00026188"/>
    </source>
</evidence>
<evidence type="ECO:0000313" key="9">
    <source>
        <dbReference type="Proteomes" id="UP000669133"/>
    </source>
</evidence>
<comment type="caution">
    <text evidence="8">The sequence shown here is derived from an EMBL/GenBank/DDBJ whole genome shotgun (WGS) entry which is preliminary data.</text>
</comment>
<protein>
    <recommendedName>
        <fullName evidence="3 4">mRNA 3'-end-processing protein RNA14</fullName>
    </recommendedName>
</protein>